<dbReference type="AlphaFoldDB" id="A0A1I0UBY7"/>
<feature type="region of interest" description="Disordered" evidence="1">
    <location>
        <begin position="451"/>
        <end position="485"/>
    </location>
</feature>
<dbReference type="EMBL" id="FOJN01000016">
    <property type="protein sequence ID" value="SFA60756.1"/>
    <property type="molecule type" value="Genomic_DNA"/>
</dbReference>
<dbReference type="OrthoDB" id="4485315at2"/>
<accession>A0A1I0UBY7</accession>
<evidence type="ECO:0008006" key="4">
    <source>
        <dbReference type="Google" id="ProtNLM"/>
    </source>
</evidence>
<sequence length="843" mass="89379">MSSTYDYFERPLSASPDFEAYPAERYEQMPMKYSASGDELDAFGNRGDLTATQDAADLVFGAIFEGTAGKASLPQQMLDILSGGEGLGALSAITGDIPVVGDIVEALTGVEDGDLTDLGTFANLLFGRDVALASRVAAIENKIAVGAEYFDNFKRGDNETTLGSPEPGVVANWVQFGDGEPMGVYDQAAQVRRNALPDDGTRYARCPFLATSNDYRVAAVVHPRGCPPNPRTSLYGRCNADMTEGVYVDFFGDKTNIGRFTRSGLTMNRTQWKTTSRAYSNSSTPELRMAGTRYQVVIDDVVILDHTDTSSFPIDTAHRTSGFSLSTWTGILAVPQFSPGFASFSVRNNDMTAVQQATVKAETAQQTADNAVDTAVTEATNAATGAVAGAVSGAIAPVKNQVEAVQASVITFQEGLPLRPFSHSMTNSEMTFDRVLLQPRVTGVSLSGAVSSTSLGSHRHTIPSSGSNTGLENLGSHTHSDTFSASPQVSNATFVPAANTITAGFIRATWGGLRESFTFATGPVTSPCPMQVMIGRLDPTNGNVVILWVSDELTAVIGSGSGEFVVTIPDGVLIEDRETIFVGIHQYGSGGVRPLYGITLAGLQRDGLLHPAKPNTRFGRSTAMTAGTTLSAGSLDFSNDTLPWLGIGPSLVIPVPAPTAYYENFDGSTMPSALVRRSGIAAQISNGVFQVSGSSDGEANYQYTRRLNRDDHAVESTLVAVNSRPSYLGLRSDASGYNCIVMAVREDSVSIQRRGSSSATLASASMTVGAGTTFRFSAVGNVYTASRLDANGAATTLCQYVDSSNVLPRGVDNRYVTIGVDRFFLVNSGGWDYLRAADYPDPE</sequence>
<protein>
    <recommendedName>
        <fullName evidence="4">Minor tail protein</fullName>
    </recommendedName>
</protein>
<name>A0A1I0UBY7_9NOCA</name>
<evidence type="ECO:0000313" key="3">
    <source>
        <dbReference type="Proteomes" id="UP000182054"/>
    </source>
</evidence>
<reference evidence="2 3" key="1">
    <citation type="submission" date="2016-10" db="EMBL/GenBank/DDBJ databases">
        <authorList>
            <person name="de Groot N.N."/>
        </authorList>
    </citation>
    <scope>NUCLEOTIDE SEQUENCE [LARGE SCALE GENOMIC DNA]</scope>
    <source>
        <strain evidence="2 3">DSM 44908</strain>
    </source>
</reference>
<dbReference type="GeneID" id="85487282"/>
<organism evidence="2 3">
    <name type="scientific">Rhodococcoides kroppenstedtii</name>
    <dbReference type="NCBI Taxonomy" id="293050"/>
    <lineage>
        <taxon>Bacteria</taxon>
        <taxon>Bacillati</taxon>
        <taxon>Actinomycetota</taxon>
        <taxon>Actinomycetes</taxon>
        <taxon>Mycobacteriales</taxon>
        <taxon>Nocardiaceae</taxon>
        <taxon>Rhodococcoides</taxon>
    </lineage>
</organism>
<dbReference type="RefSeq" id="WP_068365738.1">
    <property type="nucleotide sequence ID" value="NZ_FOJN01000016.1"/>
</dbReference>
<evidence type="ECO:0000256" key="1">
    <source>
        <dbReference type="SAM" id="MobiDB-lite"/>
    </source>
</evidence>
<dbReference type="Proteomes" id="UP000182054">
    <property type="component" value="Unassembled WGS sequence"/>
</dbReference>
<evidence type="ECO:0000313" key="2">
    <source>
        <dbReference type="EMBL" id="SFA60756.1"/>
    </source>
</evidence>
<proteinExistence type="predicted"/>
<gene>
    <name evidence="2" type="ORF">SAMN05444374_11616</name>
</gene>